<evidence type="ECO:0000256" key="2">
    <source>
        <dbReference type="ARBA" id="ARBA00022679"/>
    </source>
</evidence>
<evidence type="ECO:0000256" key="3">
    <source>
        <dbReference type="ARBA" id="ARBA00023315"/>
    </source>
</evidence>
<reference evidence="9" key="1">
    <citation type="submission" date="2016-02" db="EMBL/GenBank/DDBJ databases">
        <title>Comparative genomics of biotechnologically important yeasts.</title>
        <authorList>
            <consortium name="DOE Joint Genome Institute"/>
            <person name="Riley R."/>
            <person name="Haridas S."/>
            <person name="Wolfe K.H."/>
            <person name="Lopes M.R."/>
            <person name="Hittinger C.T."/>
            <person name="Goker M."/>
            <person name="Salamov A."/>
            <person name="Wisecaver J."/>
            <person name="Long T.M."/>
            <person name="Aerts A.L."/>
            <person name="Barry K."/>
            <person name="Choi C."/>
            <person name="Clum A."/>
            <person name="Coughlan A.Y."/>
            <person name="Deshpande S."/>
            <person name="Douglass A.P."/>
            <person name="Hanson S.J."/>
            <person name="Klenk H.-P."/>
            <person name="Labutti K."/>
            <person name="Lapidus A."/>
            <person name="Lindquist E."/>
            <person name="Lipzen A."/>
            <person name="Meier-Kolthoff J.P."/>
            <person name="Ohm R.A."/>
            <person name="Otillar R.P."/>
            <person name="Pangilinan J."/>
            <person name="Peng Y."/>
            <person name="Rokas A."/>
            <person name="Rosa C.A."/>
            <person name="Scheuner C."/>
            <person name="Sibirny A.A."/>
            <person name="Slot J.C."/>
            <person name="Stielow J.B."/>
            <person name="Sun H."/>
            <person name="Kurtzman C.P."/>
            <person name="Blackwell M."/>
            <person name="Jeffries T.W."/>
            <person name="Grigoriev I.V."/>
        </authorList>
    </citation>
    <scope>NUCLEOTIDE SEQUENCE [LARGE SCALE GENOMIC DNA]</scope>
    <source>
        <strain evidence="9">NRRL Y-17796</strain>
    </source>
</reference>
<comment type="similarity">
    <text evidence="1 4">Belongs to the 1-acyl-sn-glycerol-3-phosphate acyltransferase family.</text>
</comment>
<accession>A0A1E4TC86</accession>
<evidence type="ECO:0000259" key="7">
    <source>
        <dbReference type="SMART" id="SM00563"/>
    </source>
</evidence>
<feature type="domain" description="Phospholipid/glycerol acyltransferase" evidence="7">
    <location>
        <begin position="80"/>
        <end position="197"/>
    </location>
</feature>
<proteinExistence type="inferred from homology"/>
<keyword evidence="3 4" id="KW-0012">Acyltransferase</keyword>
<evidence type="ECO:0000313" key="9">
    <source>
        <dbReference type="Proteomes" id="UP000095023"/>
    </source>
</evidence>
<dbReference type="GO" id="GO:0016020">
    <property type="term" value="C:membrane"/>
    <property type="evidence" value="ECO:0007669"/>
    <property type="project" value="InterPro"/>
</dbReference>
<dbReference type="SMART" id="SM00563">
    <property type="entry name" value="PlsC"/>
    <property type="match status" value="1"/>
</dbReference>
<keyword evidence="4" id="KW-1208">Phospholipid metabolism</keyword>
<sequence length="275" mass="30275">MSLKSFTKALKFWARALCALGCVTISAFYGVIASAALLLVNKQGLAQWTTARSFKFVMKYVMGMNAVVINEEILTKYPRAVIVSNHQSELDLLALGALFPKNCTVTSKSSLKYVPFLGWYMILSGTFFIDRGNSTRARRTMENALKRLKTGTQRVFIFPEGTRSYTTEPALLPFKKGACHLAISAQVPIIPCVVSNTAKMYSPRNRVFEKGTMTITVLDPIPTEGLTSQDVTALNDKLRDVMLKEVMKEASTTVDGVDESLVTESPDSHTPLLGS</sequence>
<evidence type="ECO:0000256" key="1">
    <source>
        <dbReference type="ARBA" id="ARBA00008655"/>
    </source>
</evidence>
<keyword evidence="2 4" id="KW-0808">Transferase</keyword>
<keyword evidence="4" id="KW-0444">Lipid biosynthesis</keyword>
<dbReference type="PANTHER" id="PTHR10434:SF11">
    <property type="entry name" value="1-ACYL-SN-GLYCEROL-3-PHOSPHATE ACYLTRANSFERASE"/>
    <property type="match status" value="1"/>
</dbReference>
<feature type="transmembrane region" description="Helical" evidence="6">
    <location>
        <begin position="12"/>
        <end position="40"/>
    </location>
</feature>
<dbReference type="GO" id="GO:0005811">
    <property type="term" value="C:lipid droplet"/>
    <property type="evidence" value="ECO:0007669"/>
    <property type="project" value="EnsemblFungi"/>
</dbReference>
<evidence type="ECO:0000256" key="5">
    <source>
        <dbReference type="SAM" id="MobiDB-lite"/>
    </source>
</evidence>
<evidence type="ECO:0000256" key="4">
    <source>
        <dbReference type="RuleBase" id="RU361267"/>
    </source>
</evidence>
<gene>
    <name evidence="8" type="ORF">CANCADRAFT_27456</name>
</gene>
<dbReference type="CDD" id="cd07989">
    <property type="entry name" value="LPLAT_AGPAT-like"/>
    <property type="match status" value="1"/>
</dbReference>
<comment type="catalytic activity">
    <reaction evidence="4">
        <text>a 1-acyl-sn-glycero-3-phosphate + an acyl-CoA = a 1,2-diacyl-sn-glycero-3-phosphate + CoA</text>
        <dbReference type="Rhea" id="RHEA:19709"/>
        <dbReference type="ChEBI" id="CHEBI:57287"/>
        <dbReference type="ChEBI" id="CHEBI:57970"/>
        <dbReference type="ChEBI" id="CHEBI:58342"/>
        <dbReference type="ChEBI" id="CHEBI:58608"/>
        <dbReference type="EC" id="2.3.1.51"/>
    </reaction>
</comment>
<dbReference type="InterPro" id="IPR004552">
    <property type="entry name" value="AGP_acyltrans"/>
</dbReference>
<dbReference type="SUPFAM" id="SSF69593">
    <property type="entry name" value="Glycerol-3-phosphate (1)-acyltransferase"/>
    <property type="match status" value="1"/>
</dbReference>
<keyword evidence="6" id="KW-0812">Transmembrane</keyword>
<name>A0A1E4TC86_9ASCO</name>
<dbReference type="Proteomes" id="UP000095023">
    <property type="component" value="Unassembled WGS sequence"/>
</dbReference>
<dbReference type="NCBIfam" id="TIGR00530">
    <property type="entry name" value="AGP_acyltrn"/>
    <property type="match status" value="1"/>
</dbReference>
<dbReference type="PANTHER" id="PTHR10434">
    <property type="entry name" value="1-ACYL-SN-GLYCEROL-3-PHOSPHATE ACYLTRANSFERASE"/>
    <property type="match status" value="1"/>
</dbReference>
<dbReference type="OrthoDB" id="202234at2759"/>
<evidence type="ECO:0000313" key="8">
    <source>
        <dbReference type="EMBL" id="ODV89371.1"/>
    </source>
</evidence>
<dbReference type="GO" id="GO:0005783">
    <property type="term" value="C:endoplasmic reticulum"/>
    <property type="evidence" value="ECO:0007669"/>
    <property type="project" value="TreeGrafter"/>
</dbReference>
<organism evidence="8 9">
    <name type="scientific">Tortispora caseinolytica NRRL Y-17796</name>
    <dbReference type="NCBI Taxonomy" id="767744"/>
    <lineage>
        <taxon>Eukaryota</taxon>
        <taxon>Fungi</taxon>
        <taxon>Dikarya</taxon>
        <taxon>Ascomycota</taxon>
        <taxon>Saccharomycotina</taxon>
        <taxon>Trigonopsidomycetes</taxon>
        <taxon>Trigonopsidales</taxon>
        <taxon>Trigonopsidaceae</taxon>
        <taxon>Tortispora</taxon>
    </lineage>
</organism>
<comment type="domain">
    <text evidence="4">The HXXXXD motif is essential for acyltransferase activity and may constitute the binding site for the phosphate moiety of the glycerol-3-phosphate.</text>
</comment>
<keyword evidence="9" id="KW-1185">Reference proteome</keyword>
<dbReference type="GO" id="GO:0006654">
    <property type="term" value="P:phosphatidic acid biosynthetic process"/>
    <property type="evidence" value="ECO:0007669"/>
    <property type="project" value="TreeGrafter"/>
</dbReference>
<dbReference type="AlphaFoldDB" id="A0A1E4TC86"/>
<keyword evidence="4" id="KW-0443">Lipid metabolism</keyword>
<dbReference type="InterPro" id="IPR002123">
    <property type="entry name" value="Plipid/glycerol_acylTrfase"/>
</dbReference>
<dbReference type="Pfam" id="PF01553">
    <property type="entry name" value="Acyltransferase"/>
    <property type="match status" value="1"/>
</dbReference>
<dbReference type="EC" id="2.3.1.51" evidence="4"/>
<protein>
    <recommendedName>
        <fullName evidence="4">1-acyl-sn-glycerol-3-phosphate acyltransferase</fullName>
        <ecNumber evidence="4">2.3.1.51</ecNumber>
    </recommendedName>
</protein>
<keyword evidence="6" id="KW-1133">Transmembrane helix</keyword>
<keyword evidence="4" id="KW-0594">Phospholipid biosynthesis</keyword>
<keyword evidence="6" id="KW-0472">Membrane</keyword>
<dbReference type="GO" id="GO:0003841">
    <property type="term" value="F:1-acylglycerol-3-phosphate O-acyltransferase activity"/>
    <property type="evidence" value="ECO:0007669"/>
    <property type="project" value="UniProtKB-UniRule"/>
</dbReference>
<evidence type="ECO:0000256" key="6">
    <source>
        <dbReference type="SAM" id="Phobius"/>
    </source>
</evidence>
<feature type="region of interest" description="Disordered" evidence="5">
    <location>
        <begin position="254"/>
        <end position="275"/>
    </location>
</feature>
<dbReference type="EMBL" id="KV453843">
    <property type="protein sequence ID" value="ODV89371.1"/>
    <property type="molecule type" value="Genomic_DNA"/>
</dbReference>